<dbReference type="SUPFAM" id="SSF53822">
    <property type="entry name" value="Periplasmic binding protein-like I"/>
    <property type="match status" value="1"/>
</dbReference>
<dbReference type="OrthoDB" id="3510266at2"/>
<dbReference type="Pfam" id="PF13377">
    <property type="entry name" value="Peripla_BP_3"/>
    <property type="match status" value="1"/>
</dbReference>
<dbReference type="SUPFAM" id="SSF47413">
    <property type="entry name" value="lambda repressor-like DNA-binding domains"/>
    <property type="match status" value="1"/>
</dbReference>
<evidence type="ECO:0000256" key="2">
    <source>
        <dbReference type="ARBA" id="ARBA00023125"/>
    </source>
</evidence>
<keyword evidence="3" id="KW-0804">Transcription</keyword>
<dbReference type="EMBL" id="JGZE01000004">
    <property type="protein sequence ID" value="KFI78172.1"/>
    <property type="molecule type" value="Genomic_DNA"/>
</dbReference>
<evidence type="ECO:0000256" key="1">
    <source>
        <dbReference type="ARBA" id="ARBA00023015"/>
    </source>
</evidence>
<organism evidence="5 6">
    <name type="scientific">Bifidobacterium mongoliense DSM 21395</name>
    <dbReference type="NCBI Taxonomy" id="1437603"/>
    <lineage>
        <taxon>Bacteria</taxon>
        <taxon>Bacillati</taxon>
        <taxon>Actinomycetota</taxon>
        <taxon>Actinomycetes</taxon>
        <taxon>Bifidobacteriales</taxon>
        <taxon>Bifidobacteriaceae</taxon>
        <taxon>Bifidobacterium</taxon>
    </lineage>
</organism>
<evidence type="ECO:0000313" key="6">
    <source>
        <dbReference type="Proteomes" id="UP000029082"/>
    </source>
</evidence>
<dbReference type="InterPro" id="IPR010982">
    <property type="entry name" value="Lambda_DNA-bd_dom_sf"/>
</dbReference>
<evidence type="ECO:0000259" key="4">
    <source>
        <dbReference type="PROSITE" id="PS50932"/>
    </source>
</evidence>
<dbReference type="CDD" id="cd01392">
    <property type="entry name" value="HTH_LacI"/>
    <property type="match status" value="1"/>
</dbReference>
<dbReference type="eggNOG" id="COG1609">
    <property type="taxonomic scope" value="Bacteria"/>
</dbReference>
<proteinExistence type="predicted"/>
<dbReference type="RefSeq" id="WP_033513082.1">
    <property type="nucleotide sequence ID" value="NZ_JDUO01000009.1"/>
</dbReference>
<dbReference type="Pfam" id="PF00356">
    <property type="entry name" value="LacI"/>
    <property type="match status" value="1"/>
</dbReference>
<comment type="caution">
    <text evidence="5">The sequence shown here is derived from an EMBL/GenBank/DDBJ whole genome shotgun (WGS) entry which is preliminary data.</text>
</comment>
<feature type="domain" description="HTH lacI-type" evidence="4">
    <location>
        <begin position="3"/>
        <end position="57"/>
    </location>
</feature>
<evidence type="ECO:0000313" key="5">
    <source>
        <dbReference type="EMBL" id="KFI78172.1"/>
    </source>
</evidence>
<name>A0A087C4H2_9BIFI</name>
<dbReference type="PROSITE" id="PS50932">
    <property type="entry name" value="HTH_LACI_2"/>
    <property type="match status" value="1"/>
</dbReference>
<accession>A0A087C4H2</accession>
<dbReference type="GeneID" id="93094827"/>
<gene>
    <name evidence="5" type="ORF">BMON_1436</name>
</gene>
<reference evidence="5 6" key="1">
    <citation type="submission" date="2014-03" db="EMBL/GenBank/DDBJ databases">
        <title>Genomics of Bifidobacteria.</title>
        <authorList>
            <person name="Ventura M."/>
            <person name="Milani C."/>
            <person name="Lugli G.A."/>
        </authorList>
    </citation>
    <scope>NUCLEOTIDE SEQUENCE [LARGE SCALE GENOMIC DNA]</scope>
    <source>
        <strain evidence="5 6">DSM 21395</strain>
    </source>
</reference>
<dbReference type="Proteomes" id="UP000029082">
    <property type="component" value="Unassembled WGS sequence"/>
</dbReference>
<sequence length="339" mass="36437">MKASIKDVALRSGVSVSTVSRTLSKPNLVLPETRDTVLAAARALDYHASRSAASLKSGQTMRIALLSGSAASTWFNANAFAGLDSVLHDAGYDTSIFTMANVEKRREFFDQMPVLRNADAVVVNSFDIDSREAVRLKAVNVPIIGLNVPSNVGFDAAVSIDDRRAMRMAVDHLAAIGHRRIAYVYTKADDSTGMRFSAETRLQGFMQACATHEGMRPEQIAIDTDADAVNAVLGYLDATAPAPTALCLQSDGIALPVLFRLRQYGRDIPRDLSVIGFDDVPLAKAVGLTTLGQDPYALGRAAAVRTLAAINGTPHEPRFATQPVRLMLRETTAVPHTGR</sequence>
<dbReference type="Gene3D" id="1.10.260.40">
    <property type="entry name" value="lambda repressor-like DNA-binding domains"/>
    <property type="match status" value="1"/>
</dbReference>
<dbReference type="GO" id="GO:0000976">
    <property type="term" value="F:transcription cis-regulatory region binding"/>
    <property type="evidence" value="ECO:0007669"/>
    <property type="project" value="TreeGrafter"/>
</dbReference>
<dbReference type="SMART" id="SM00354">
    <property type="entry name" value="HTH_LACI"/>
    <property type="match status" value="1"/>
</dbReference>
<dbReference type="InterPro" id="IPR028082">
    <property type="entry name" value="Peripla_BP_I"/>
</dbReference>
<dbReference type="AlphaFoldDB" id="A0A087C4H2"/>
<dbReference type="STRING" id="1437603.GCA_000771525_01819"/>
<dbReference type="Gene3D" id="3.40.50.2300">
    <property type="match status" value="2"/>
</dbReference>
<evidence type="ECO:0000256" key="3">
    <source>
        <dbReference type="ARBA" id="ARBA00023163"/>
    </source>
</evidence>
<dbReference type="PANTHER" id="PTHR30146:SF138">
    <property type="entry name" value="TRANSCRIPTIONAL REGULATORY PROTEIN"/>
    <property type="match status" value="1"/>
</dbReference>
<dbReference type="InterPro" id="IPR000843">
    <property type="entry name" value="HTH_LacI"/>
</dbReference>
<dbReference type="GO" id="GO:0003700">
    <property type="term" value="F:DNA-binding transcription factor activity"/>
    <property type="evidence" value="ECO:0007669"/>
    <property type="project" value="TreeGrafter"/>
</dbReference>
<keyword evidence="6" id="KW-1185">Reference proteome</keyword>
<dbReference type="PANTHER" id="PTHR30146">
    <property type="entry name" value="LACI-RELATED TRANSCRIPTIONAL REPRESSOR"/>
    <property type="match status" value="1"/>
</dbReference>
<dbReference type="CDD" id="cd06267">
    <property type="entry name" value="PBP1_LacI_sugar_binding-like"/>
    <property type="match status" value="1"/>
</dbReference>
<keyword evidence="2" id="KW-0238">DNA-binding</keyword>
<keyword evidence="1" id="KW-0805">Transcription regulation</keyword>
<dbReference type="InterPro" id="IPR046335">
    <property type="entry name" value="LacI/GalR-like_sensor"/>
</dbReference>
<protein>
    <submittedName>
        <fullName evidence="5">LacI family transcription regulator</fullName>
    </submittedName>
</protein>